<dbReference type="EMBL" id="JACHGY010000001">
    <property type="protein sequence ID" value="MBB6428308.1"/>
    <property type="molecule type" value="Genomic_DNA"/>
</dbReference>
<comment type="caution">
    <text evidence="1">The sequence shown here is derived from an EMBL/GenBank/DDBJ whole genome shotgun (WGS) entry which is preliminary data.</text>
</comment>
<reference evidence="1 2" key="1">
    <citation type="submission" date="2020-08" db="EMBL/GenBank/DDBJ databases">
        <title>Genomic Encyclopedia of Type Strains, Phase IV (KMG-IV): sequencing the most valuable type-strain genomes for metagenomic binning, comparative biology and taxonomic classification.</title>
        <authorList>
            <person name="Goeker M."/>
        </authorList>
    </citation>
    <scope>NUCLEOTIDE SEQUENCE [LARGE SCALE GENOMIC DNA]</scope>
    <source>
        <strain evidence="1 2">DSM 103725</strain>
    </source>
</reference>
<proteinExistence type="predicted"/>
<keyword evidence="2" id="KW-1185">Reference proteome</keyword>
<sequence length="49" mass="5682">MGRNGRYPSDTQNVSRHSFLNTGFQNKDMNFYDTPIAPDMSQSFMFMAQ</sequence>
<dbReference type="Proteomes" id="UP000541810">
    <property type="component" value="Unassembled WGS sequence"/>
</dbReference>
<evidence type="ECO:0000313" key="1">
    <source>
        <dbReference type="EMBL" id="MBB6428308.1"/>
    </source>
</evidence>
<dbReference type="AlphaFoldDB" id="A0A7X0H3B5"/>
<protein>
    <submittedName>
        <fullName evidence="1">Uncharacterized protein</fullName>
    </submittedName>
</protein>
<evidence type="ECO:0000313" key="2">
    <source>
        <dbReference type="Proteomes" id="UP000541810"/>
    </source>
</evidence>
<name>A0A7X0H3B5_9BACT</name>
<accession>A0A7X0H3B5</accession>
<organism evidence="1 2">
    <name type="scientific">Algisphaera agarilytica</name>
    <dbReference type="NCBI Taxonomy" id="1385975"/>
    <lineage>
        <taxon>Bacteria</taxon>
        <taxon>Pseudomonadati</taxon>
        <taxon>Planctomycetota</taxon>
        <taxon>Phycisphaerae</taxon>
        <taxon>Phycisphaerales</taxon>
        <taxon>Phycisphaeraceae</taxon>
        <taxon>Algisphaera</taxon>
    </lineage>
</organism>
<gene>
    <name evidence="1" type="ORF">HNQ40_000114</name>
</gene>